<keyword evidence="3 6" id="KW-0812">Transmembrane</keyword>
<dbReference type="PANTHER" id="PTHR33510">
    <property type="entry name" value="PROTEIN TIC 20-II, CHLOROPLASTIC"/>
    <property type="match status" value="1"/>
</dbReference>
<keyword evidence="8" id="KW-1185">Reference proteome</keyword>
<feature type="transmembrane region" description="Helical" evidence="6">
    <location>
        <begin position="12"/>
        <end position="33"/>
    </location>
</feature>
<dbReference type="STRING" id="1925591.BI308_24300"/>
<gene>
    <name evidence="7" type="ORF">BI308_24300</name>
</gene>
<keyword evidence="5 6" id="KW-0472">Membrane</keyword>
<feature type="transmembrane region" description="Helical" evidence="6">
    <location>
        <begin position="119"/>
        <end position="137"/>
    </location>
</feature>
<evidence type="ECO:0000256" key="1">
    <source>
        <dbReference type="ARBA" id="ARBA00004141"/>
    </source>
</evidence>
<organism evidence="7 8">
    <name type="scientific">Roseofilum reptotaenium AO1-A</name>
    <dbReference type="NCBI Taxonomy" id="1925591"/>
    <lineage>
        <taxon>Bacteria</taxon>
        <taxon>Bacillati</taxon>
        <taxon>Cyanobacteriota</taxon>
        <taxon>Cyanophyceae</taxon>
        <taxon>Desertifilales</taxon>
        <taxon>Desertifilaceae</taxon>
        <taxon>Roseofilum</taxon>
    </lineage>
</organism>
<feature type="transmembrane region" description="Helical" evidence="6">
    <location>
        <begin position="53"/>
        <end position="73"/>
    </location>
</feature>
<keyword evidence="4 6" id="KW-1133">Transmembrane helix</keyword>
<accession>A0A1L9QJZ6</accession>
<dbReference type="AlphaFoldDB" id="A0A1L9QJZ6"/>
<feature type="transmembrane region" description="Helical" evidence="6">
    <location>
        <begin position="85"/>
        <end position="107"/>
    </location>
</feature>
<dbReference type="InterPro" id="IPR005691">
    <property type="entry name" value="Tic20"/>
</dbReference>
<proteinExistence type="inferred from homology"/>
<comment type="similarity">
    <text evidence="2">Belongs to the Tic20 family.</text>
</comment>
<dbReference type="Pfam" id="PF16166">
    <property type="entry name" value="TIC20"/>
    <property type="match status" value="1"/>
</dbReference>
<name>A0A1L9QJZ6_9CYAN</name>
<dbReference type="Proteomes" id="UP000183940">
    <property type="component" value="Unassembled WGS sequence"/>
</dbReference>
<evidence type="ECO:0000256" key="6">
    <source>
        <dbReference type="SAM" id="Phobius"/>
    </source>
</evidence>
<dbReference type="EMBL" id="MLAW01000070">
    <property type="protein sequence ID" value="OJJ15481.1"/>
    <property type="molecule type" value="Genomic_DNA"/>
</dbReference>
<evidence type="ECO:0000256" key="5">
    <source>
        <dbReference type="ARBA" id="ARBA00023136"/>
    </source>
</evidence>
<comment type="caution">
    <text evidence="7">The sequence shown here is derived from an EMBL/GenBank/DDBJ whole genome shotgun (WGS) entry which is preliminary data.</text>
</comment>
<evidence type="ECO:0008006" key="9">
    <source>
        <dbReference type="Google" id="ProtNLM"/>
    </source>
</evidence>
<evidence type="ECO:0000313" key="8">
    <source>
        <dbReference type="Proteomes" id="UP000183940"/>
    </source>
</evidence>
<evidence type="ECO:0000313" key="7">
    <source>
        <dbReference type="EMBL" id="OJJ15481.1"/>
    </source>
</evidence>
<protein>
    <recommendedName>
        <fullName evidence="9">Tic20 family protein</fullName>
    </recommendedName>
</protein>
<evidence type="ECO:0000256" key="4">
    <source>
        <dbReference type="ARBA" id="ARBA00022989"/>
    </source>
</evidence>
<evidence type="ECO:0000256" key="2">
    <source>
        <dbReference type="ARBA" id="ARBA00009596"/>
    </source>
</evidence>
<evidence type="ECO:0000256" key="3">
    <source>
        <dbReference type="ARBA" id="ARBA00022692"/>
    </source>
</evidence>
<sequence>MTWRGTTTVADRIFACLPYLLPLLYGLPFGASLMMQFPIFQLLLIPLAPLMQIYSSIPFASLIIFFVLFMAVVRNPNINHFIRFNTMQAILMDIVLFLCSLVMSYILQPVFRGGLIIETLNNAIFLGVLAAVGYAIAQSVMGRYAEIPTISEAAYTQVR</sequence>
<reference evidence="7" key="1">
    <citation type="submission" date="2016-10" db="EMBL/GenBank/DDBJ databases">
        <title>CRISPR-Cas defence system in Roseofilum reptotaenium: evidence of a bacteriophage-cyanobacterium arms race in the coral black band disease.</title>
        <authorList>
            <person name="Buerger P."/>
            <person name="Wood-Charlson E.M."/>
            <person name="Weynberg K.D."/>
            <person name="Willis B."/>
            <person name="Van Oppen M.J."/>
        </authorList>
    </citation>
    <scope>NUCLEOTIDE SEQUENCE [LARGE SCALE GENOMIC DNA]</scope>
    <source>
        <strain evidence="7">AO1-A</strain>
    </source>
</reference>
<dbReference type="GO" id="GO:0016020">
    <property type="term" value="C:membrane"/>
    <property type="evidence" value="ECO:0007669"/>
    <property type="project" value="UniProtKB-SubCell"/>
</dbReference>
<dbReference type="PANTHER" id="PTHR33510:SF5">
    <property type="entry name" value="PROTEIN TIC 20-II, CHLOROPLASTIC"/>
    <property type="match status" value="1"/>
</dbReference>
<comment type="subcellular location">
    <subcellularLocation>
        <location evidence="1">Membrane</location>
        <topology evidence="1">Multi-pass membrane protein</topology>
    </subcellularLocation>
</comment>